<feature type="region of interest" description="Disordered" evidence="1">
    <location>
        <begin position="18"/>
        <end position="50"/>
    </location>
</feature>
<comment type="caution">
    <text evidence="2">The sequence shown here is derived from an EMBL/GenBank/DDBJ whole genome shotgun (WGS) entry which is preliminary data.</text>
</comment>
<gene>
    <name evidence="2" type="ORF">PGLA2088_LOCUS20132</name>
</gene>
<dbReference type="Proteomes" id="UP000626109">
    <property type="component" value="Unassembled WGS sequence"/>
</dbReference>
<accession>A0A813JHC7</accession>
<feature type="non-terminal residue" evidence="2">
    <location>
        <position position="50"/>
    </location>
</feature>
<reference evidence="2" key="1">
    <citation type="submission" date="2021-02" db="EMBL/GenBank/DDBJ databases">
        <authorList>
            <person name="Dougan E. K."/>
            <person name="Rhodes N."/>
            <person name="Thang M."/>
            <person name="Chan C."/>
        </authorList>
    </citation>
    <scope>NUCLEOTIDE SEQUENCE</scope>
</reference>
<protein>
    <submittedName>
        <fullName evidence="2">Uncharacterized protein</fullName>
    </submittedName>
</protein>
<feature type="compositionally biased region" description="Low complexity" evidence="1">
    <location>
        <begin position="30"/>
        <end position="50"/>
    </location>
</feature>
<proteinExistence type="predicted"/>
<dbReference type="EMBL" id="CAJNNW010025362">
    <property type="protein sequence ID" value="CAE8676981.1"/>
    <property type="molecule type" value="Genomic_DNA"/>
</dbReference>
<sequence length="50" mass="4854">VAGLRSAKASAGGLGTALRRLPLWQRDPKGATVSNGSSGAASSTSGPFIA</sequence>
<evidence type="ECO:0000313" key="3">
    <source>
        <dbReference type="Proteomes" id="UP000626109"/>
    </source>
</evidence>
<evidence type="ECO:0000313" key="2">
    <source>
        <dbReference type="EMBL" id="CAE8676981.1"/>
    </source>
</evidence>
<feature type="non-terminal residue" evidence="2">
    <location>
        <position position="1"/>
    </location>
</feature>
<dbReference type="AlphaFoldDB" id="A0A813JHC7"/>
<evidence type="ECO:0000256" key="1">
    <source>
        <dbReference type="SAM" id="MobiDB-lite"/>
    </source>
</evidence>
<organism evidence="2 3">
    <name type="scientific">Polarella glacialis</name>
    <name type="common">Dinoflagellate</name>
    <dbReference type="NCBI Taxonomy" id="89957"/>
    <lineage>
        <taxon>Eukaryota</taxon>
        <taxon>Sar</taxon>
        <taxon>Alveolata</taxon>
        <taxon>Dinophyceae</taxon>
        <taxon>Suessiales</taxon>
        <taxon>Suessiaceae</taxon>
        <taxon>Polarella</taxon>
    </lineage>
</organism>
<name>A0A813JHC7_POLGL</name>